<evidence type="ECO:0000256" key="1">
    <source>
        <dbReference type="SAM" id="MobiDB-lite"/>
    </source>
</evidence>
<feature type="compositionally biased region" description="Polar residues" evidence="1">
    <location>
        <begin position="108"/>
        <end position="120"/>
    </location>
</feature>
<evidence type="ECO:0000313" key="2">
    <source>
        <dbReference type="EMBL" id="GFH12900.1"/>
    </source>
</evidence>
<comment type="caution">
    <text evidence="2">The sequence shown here is derived from an EMBL/GenBank/DDBJ whole genome shotgun (WGS) entry which is preliminary data.</text>
</comment>
<feature type="region of interest" description="Disordered" evidence="1">
    <location>
        <begin position="86"/>
        <end position="122"/>
    </location>
</feature>
<protein>
    <submittedName>
        <fullName evidence="2">Uncharacterized protein</fullName>
    </submittedName>
</protein>
<proteinExistence type="predicted"/>
<dbReference type="AlphaFoldDB" id="A0A699YSV3"/>
<name>A0A699YSV3_HAELA</name>
<keyword evidence="3" id="KW-1185">Reference proteome</keyword>
<feature type="region of interest" description="Disordered" evidence="1">
    <location>
        <begin position="40"/>
        <end position="59"/>
    </location>
</feature>
<reference evidence="2 3" key="1">
    <citation type="submission" date="2020-02" db="EMBL/GenBank/DDBJ databases">
        <title>Draft genome sequence of Haematococcus lacustris strain NIES-144.</title>
        <authorList>
            <person name="Morimoto D."/>
            <person name="Nakagawa S."/>
            <person name="Yoshida T."/>
            <person name="Sawayama S."/>
        </authorList>
    </citation>
    <scope>NUCLEOTIDE SEQUENCE [LARGE SCALE GENOMIC DNA]</scope>
    <source>
        <strain evidence="2 3">NIES-144</strain>
    </source>
</reference>
<gene>
    <name evidence="2" type="ORF">HaLaN_08678</name>
</gene>
<dbReference type="Proteomes" id="UP000485058">
    <property type="component" value="Unassembled WGS sequence"/>
</dbReference>
<evidence type="ECO:0000313" key="3">
    <source>
        <dbReference type="Proteomes" id="UP000485058"/>
    </source>
</evidence>
<sequence length="151" mass="15416">MSVTKCAAIRVWMPVFGYTSLAACYHEPCNGLTDRGMGPAKSALTASSPASTPIPPSPADLVAPTQYLGVVPPWLCQAPGGLGLGPGLQARASQHVEADDASPGASLSEATPASFNNSPADKSGTVLLELEQLAAIAPRPSRGKTCTTRQS</sequence>
<feature type="compositionally biased region" description="Low complexity" evidence="1">
    <location>
        <begin position="40"/>
        <end position="51"/>
    </location>
</feature>
<accession>A0A699YSV3</accession>
<dbReference type="PROSITE" id="PS51257">
    <property type="entry name" value="PROKAR_LIPOPROTEIN"/>
    <property type="match status" value="1"/>
</dbReference>
<organism evidence="2 3">
    <name type="scientific">Haematococcus lacustris</name>
    <name type="common">Green alga</name>
    <name type="synonym">Haematococcus pluvialis</name>
    <dbReference type="NCBI Taxonomy" id="44745"/>
    <lineage>
        <taxon>Eukaryota</taxon>
        <taxon>Viridiplantae</taxon>
        <taxon>Chlorophyta</taxon>
        <taxon>core chlorophytes</taxon>
        <taxon>Chlorophyceae</taxon>
        <taxon>CS clade</taxon>
        <taxon>Chlamydomonadales</taxon>
        <taxon>Haematococcaceae</taxon>
        <taxon>Haematococcus</taxon>
    </lineage>
</organism>
<dbReference type="EMBL" id="BLLF01000552">
    <property type="protein sequence ID" value="GFH12900.1"/>
    <property type="molecule type" value="Genomic_DNA"/>
</dbReference>